<proteinExistence type="inferred from homology"/>
<feature type="region of interest" description="Disordered" evidence="5">
    <location>
        <begin position="1"/>
        <end position="26"/>
    </location>
</feature>
<evidence type="ECO:0000313" key="8">
    <source>
        <dbReference type="Proteomes" id="UP000255233"/>
    </source>
</evidence>
<dbReference type="STRING" id="880526.GCA_000427365_01842"/>
<keyword evidence="4" id="KW-0169">Cobalamin biosynthesis</keyword>
<accession>A0A379MT84</accession>
<keyword evidence="1 4" id="KW-0808">Transferase</keyword>
<dbReference type="GO" id="GO:0005524">
    <property type="term" value="F:ATP binding"/>
    <property type="evidence" value="ECO:0007669"/>
    <property type="project" value="UniProtKB-UniRule"/>
</dbReference>
<dbReference type="AlphaFoldDB" id="A0A379MT84"/>
<dbReference type="PANTHER" id="PTHR12213">
    <property type="entry name" value="CORRINOID ADENOSYLTRANSFERASE"/>
    <property type="match status" value="1"/>
</dbReference>
<dbReference type="InterPro" id="IPR036451">
    <property type="entry name" value="CblAdoTrfase-like_sf"/>
</dbReference>
<evidence type="ECO:0000256" key="3">
    <source>
        <dbReference type="ARBA" id="ARBA00022840"/>
    </source>
</evidence>
<dbReference type="SUPFAM" id="SSF89028">
    <property type="entry name" value="Cobalamin adenosyltransferase-like"/>
    <property type="match status" value="1"/>
</dbReference>
<comment type="pathway">
    <text evidence="4">Cofactor biosynthesis; adenosylcobalamin biosynthesis; adenosylcobalamin from cob(II)yrinate a,c-diamide: step 2/7.</text>
</comment>
<reference evidence="7 8" key="1">
    <citation type="submission" date="2018-06" db="EMBL/GenBank/DDBJ databases">
        <authorList>
            <consortium name="Pathogen Informatics"/>
            <person name="Doyle S."/>
        </authorList>
    </citation>
    <scope>NUCLEOTIDE SEQUENCE [LARGE SCALE GENOMIC DNA]</scope>
    <source>
        <strain evidence="7 8">NCTC11190</strain>
    </source>
</reference>
<dbReference type="GO" id="GO:0008817">
    <property type="term" value="F:corrinoid adenosyltransferase activity"/>
    <property type="evidence" value="ECO:0007669"/>
    <property type="project" value="UniProtKB-UniRule"/>
</dbReference>
<gene>
    <name evidence="7" type="primary">yvqK</name>
    <name evidence="7" type="ORF">NCTC11190_01976</name>
</gene>
<evidence type="ECO:0000256" key="4">
    <source>
        <dbReference type="RuleBase" id="RU366026"/>
    </source>
</evidence>
<evidence type="ECO:0000313" key="7">
    <source>
        <dbReference type="EMBL" id="SUE34743.1"/>
    </source>
</evidence>
<evidence type="ECO:0000256" key="1">
    <source>
        <dbReference type="ARBA" id="ARBA00022679"/>
    </source>
</evidence>
<dbReference type="UniPathway" id="UPA00148">
    <property type="reaction ID" value="UER00233"/>
</dbReference>
<dbReference type="OrthoDB" id="9778896at2"/>
<dbReference type="InterPro" id="IPR016030">
    <property type="entry name" value="CblAdoTrfase-like"/>
</dbReference>
<dbReference type="Pfam" id="PF01923">
    <property type="entry name" value="Cob_adeno_trans"/>
    <property type="match status" value="1"/>
</dbReference>
<evidence type="ECO:0000256" key="2">
    <source>
        <dbReference type="ARBA" id="ARBA00022741"/>
    </source>
</evidence>
<organism evidence="7 8">
    <name type="scientific">Rikenella microfusus</name>
    <dbReference type="NCBI Taxonomy" id="28139"/>
    <lineage>
        <taxon>Bacteria</taxon>
        <taxon>Pseudomonadati</taxon>
        <taxon>Bacteroidota</taxon>
        <taxon>Bacteroidia</taxon>
        <taxon>Bacteroidales</taxon>
        <taxon>Rikenellaceae</taxon>
        <taxon>Rikenella</taxon>
    </lineage>
</organism>
<comment type="catalytic activity">
    <reaction evidence="4">
        <text>2 cob(II)yrinate a,c diamide + reduced [electron-transfer flavoprotein] + 2 ATP = 2 adenosylcob(III)yrinate a,c-diamide + 2 triphosphate + oxidized [electron-transfer flavoprotein] + 3 H(+)</text>
        <dbReference type="Rhea" id="RHEA:11528"/>
        <dbReference type="Rhea" id="RHEA-COMP:10685"/>
        <dbReference type="Rhea" id="RHEA-COMP:10686"/>
        <dbReference type="ChEBI" id="CHEBI:15378"/>
        <dbReference type="ChEBI" id="CHEBI:18036"/>
        <dbReference type="ChEBI" id="CHEBI:30616"/>
        <dbReference type="ChEBI" id="CHEBI:57692"/>
        <dbReference type="ChEBI" id="CHEBI:58307"/>
        <dbReference type="ChEBI" id="CHEBI:58503"/>
        <dbReference type="ChEBI" id="CHEBI:58537"/>
        <dbReference type="EC" id="2.5.1.17"/>
    </reaction>
</comment>
<comment type="similarity">
    <text evidence="4">Belongs to the Cob(I)alamin adenosyltransferase family.</text>
</comment>
<keyword evidence="3 4" id="KW-0067">ATP-binding</keyword>
<dbReference type="InterPro" id="IPR029499">
    <property type="entry name" value="PduO-typ"/>
</dbReference>
<dbReference type="NCBIfam" id="TIGR00636">
    <property type="entry name" value="PduO_Nterm"/>
    <property type="match status" value="1"/>
</dbReference>
<dbReference type="PANTHER" id="PTHR12213:SF0">
    <property type="entry name" value="CORRINOID ADENOSYLTRANSFERASE MMAB"/>
    <property type="match status" value="1"/>
</dbReference>
<name>A0A379MT84_9BACT</name>
<keyword evidence="8" id="KW-1185">Reference proteome</keyword>
<evidence type="ECO:0000256" key="5">
    <source>
        <dbReference type="SAM" id="MobiDB-lite"/>
    </source>
</evidence>
<dbReference type="Gene3D" id="1.20.1200.10">
    <property type="entry name" value="Cobalamin adenosyltransferase-like"/>
    <property type="match status" value="1"/>
</dbReference>
<keyword evidence="2 4" id="KW-0547">Nucleotide-binding</keyword>
<protein>
    <recommendedName>
        <fullName evidence="4">Corrinoid adenosyltransferase</fullName>
        <ecNumber evidence="4">2.5.1.17</ecNumber>
    </recommendedName>
    <alternativeName>
        <fullName evidence="4">Cob(II)alamin adenosyltransferase</fullName>
    </alternativeName>
    <alternativeName>
        <fullName evidence="4">Cob(II)yrinic acid a,c-diamide adenosyltransferase</fullName>
    </alternativeName>
    <alternativeName>
        <fullName evidence="4">Cobinamide/cobalamin adenosyltransferase</fullName>
    </alternativeName>
</protein>
<comment type="catalytic activity">
    <reaction evidence="4">
        <text>2 cob(II)alamin + reduced [electron-transfer flavoprotein] + 2 ATP = 2 adenosylcob(III)alamin + 2 triphosphate + oxidized [electron-transfer flavoprotein] + 3 H(+)</text>
        <dbReference type="Rhea" id="RHEA:28671"/>
        <dbReference type="Rhea" id="RHEA-COMP:10685"/>
        <dbReference type="Rhea" id="RHEA-COMP:10686"/>
        <dbReference type="ChEBI" id="CHEBI:15378"/>
        <dbReference type="ChEBI" id="CHEBI:16304"/>
        <dbReference type="ChEBI" id="CHEBI:18036"/>
        <dbReference type="ChEBI" id="CHEBI:18408"/>
        <dbReference type="ChEBI" id="CHEBI:30616"/>
        <dbReference type="ChEBI" id="CHEBI:57692"/>
        <dbReference type="ChEBI" id="CHEBI:58307"/>
        <dbReference type="EC" id="2.5.1.17"/>
    </reaction>
</comment>
<sequence>MKIYTRTGDRGTTSLAGGTRAPKNDPRIEAYGTVDELTAHTGYLHDMLDDRHSEQKAQLEQILDRLMSCASLLASEDTLMPKLPQIRPADIEQLETHIDRLQDGLPELRHFTLPCGHPFLSYSHICRTVCRRAERRTVNAADLYPTVPETVRRYLNRLSDYFYALGRRLGHDLGAEELRWEPQKDSRR</sequence>
<dbReference type="Proteomes" id="UP000255233">
    <property type="component" value="Unassembled WGS sequence"/>
</dbReference>
<dbReference type="EMBL" id="UGVL01000001">
    <property type="protein sequence ID" value="SUE34743.1"/>
    <property type="molecule type" value="Genomic_DNA"/>
</dbReference>
<feature type="domain" description="Cobalamin adenosyltransferase-like" evidence="6">
    <location>
        <begin position="3"/>
        <end position="167"/>
    </location>
</feature>
<dbReference type="GO" id="GO:0009236">
    <property type="term" value="P:cobalamin biosynthetic process"/>
    <property type="evidence" value="ECO:0007669"/>
    <property type="project" value="UniProtKB-UniRule"/>
</dbReference>
<dbReference type="RefSeq" id="WP_027291445.1">
    <property type="nucleotide sequence ID" value="NZ_UGVL01000001.1"/>
</dbReference>
<evidence type="ECO:0000259" key="6">
    <source>
        <dbReference type="Pfam" id="PF01923"/>
    </source>
</evidence>
<dbReference type="EC" id="2.5.1.17" evidence="4"/>